<protein>
    <submittedName>
        <fullName evidence="3">Ketoisovalerate oxidoreductase</fullName>
    </submittedName>
</protein>
<evidence type="ECO:0000313" key="3">
    <source>
        <dbReference type="EMBL" id="RJO62063.1"/>
    </source>
</evidence>
<name>A0A419DG04_9BACT</name>
<dbReference type="EMBL" id="QZJW01000005">
    <property type="protein sequence ID" value="RJO62063.1"/>
    <property type="molecule type" value="Genomic_DNA"/>
</dbReference>
<dbReference type="Proteomes" id="UP000285655">
    <property type="component" value="Unassembled WGS sequence"/>
</dbReference>
<gene>
    <name evidence="3" type="ORF">C4544_01015</name>
</gene>
<feature type="domain" description="Pyruvate/ketoisovalerate oxidoreductase catalytic" evidence="2">
    <location>
        <begin position="13"/>
        <end position="180"/>
    </location>
</feature>
<organism evidence="3 4">
    <name type="scientific">candidate division WS5 bacterium</name>
    <dbReference type="NCBI Taxonomy" id="2093353"/>
    <lineage>
        <taxon>Bacteria</taxon>
        <taxon>candidate division WS5</taxon>
    </lineage>
</organism>
<evidence type="ECO:0000313" key="4">
    <source>
        <dbReference type="Proteomes" id="UP000285655"/>
    </source>
</evidence>
<sequence length="196" mass="21732">MKELKRILISGEGGQGIQILSKALVEAAYLSGKKISYVPNYGVEQRGGVSLGFIQISNQEIGFPKFHGADILVILAERAVPRVGEYITKDTLIIYDKTLVREGLLEHFPNQKIAISAYETAEKKMIAKVFNMIVLGFLAHMVGGVSPENLKTIVNETLSTKYEKNPELQHFNERALEMGMSGISYTDSKKKEEVAL</sequence>
<dbReference type="AlphaFoldDB" id="A0A419DG04"/>
<keyword evidence="1" id="KW-0560">Oxidoreductase</keyword>
<evidence type="ECO:0000259" key="2">
    <source>
        <dbReference type="Pfam" id="PF01558"/>
    </source>
</evidence>
<dbReference type="SUPFAM" id="SSF53323">
    <property type="entry name" value="Pyruvate-ferredoxin oxidoreductase, PFOR, domain III"/>
    <property type="match status" value="1"/>
</dbReference>
<dbReference type="InterPro" id="IPR002869">
    <property type="entry name" value="Pyrv_flavodox_OxRed_cen"/>
</dbReference>
<reference evidence="3 4" key="1">
    <citation type="journal article" date="2017" name="ISME J.">
        <title>Energy and carbon metabolisms in a deep terrestrial subsurface fluid microbial community.</title>
        <authorList>
            <person name="Momper L."/>
            <person name="Jungbluth S.P."/>
            <person name="Lee M.D."/>
            <person name="Amend J.P."/>
        </authorList>
    </citation>
    <scope>NUCLEOTIDE SEQUENCE [LARGE SCALE GENOMIC DNA]</scope>
    <source>
        <strain evidence="3">SURF_29</strain>
    </source>
</reference>
<dbReference type="PANTHER" id="PTHR42730">
    <property type="entry name" value="2-OXOGLUTARATE SYNTHASE SUBUNIT KORC"/>
    <property type="match status" value="1"/>
</dbReference>
<dbReference type="Gene3D" id="3.40.920.10">
    <property type="entry name" value="Pyruvate-ferredoxin oxidoreductase, PFOR, domain III"/>
    <property type="match status" value="1"/>
</dbReference>
<dbReference type="PANTHER" id="PTHR42730:SF1">
    <property type="entry name" value="2-OXOGLUTARATE SYNTHASE SUBUNIT KORC"/>
    <property type="match status" value="1"/>
</dbReference>
<accession>A0A419DG04</accession>
<dbReference type="InterPro" id="IPR052554">
    <property type="entry name" value="2-oxoglutarate_synth_KorC"/>
</dbReference>
<dbReference type="GO" id="GO:0016903">
    <property type="term" value="F:oxidoreductase activity, acting on the aldehyde or oxo group of donors"/>
    <property type="evidence" value="ECO:0007669"/>
    <property type="project" value="InterPro"/>
</dbReference>
<comment type="caution">
    <text evidence="3">The sequence shown here is derived from an EMBL/GenBank/DDBJ whole genome shotgun (WGS) entry which is preliminary data.</text>
</comment>
<proteinExistence type="predicted"/>
<evidence type="ECO:0000256" key="1">
    <source>
        <dbReference type="ARBA" id="ARBA00023002"/>
    </source>
</evidence>
<dbReference type="Pfam" id="PF01558">
    <property type="entry name" value="POR"/>
    <property type="match status" value="1"/>
</dbReference>
<dbReference type="InterPro" id="IPR019752">
    <property type="entry name" value="Pyrv/ketoisovalerate_OxRed_cat"/>
</dbReference>